<keyword evidence="3" id="KW-1185">Reference proteome</keyword>
<dbReference type="Proteomes" id="UP000799770">
    <property type="component" value="Unassembled WGS sequence"/>
</dbReference>
<proteinExistence type="predicted"/>
<protein>
    <submittedName>
        <fullName evidence="2">Uncharacterized protein</fullName>
    </submittedName>
</protein>
<evidence type="ECO:0000256" key="1">
    <source>
        <dbReference type="SAM" id="MobiDB-lite"/>
    </source>
</evidence>
<accession>A0A6A5YYP0</accession>
<sequence>MSNAAYLSAAEFEADLLKRQKRIEAYIEKEEKVDSWIGEMGFECFRLDADLADEYAYLTRTGTQGSSFLQTRRNFTHKKDTIDATAAGTEEHPHPSQSQSDPTLKYKLSSSEERTLHLYVKRRLTLLMFVVEIERRFRLTCMNLMSKQNPNSRWNRFGAWELTADITKATVWCYNTDVALLAFCYQGDGYDDDKDNKTRLPKGSLDLKAEECKDIREQIFDLTHRAHWDAYIHNAIVEMPNYGLRFGFFPSFSMYTGGSPEYLCLARPGDEHYISARLTNPPRLMIGEAQPGDRNLPAPIIEEDSISTPPTGTPERHSLRSWSPMTSSSKRESVSYYTTTPEGSNPPEGSIPSPQGSPTSKENCDPSDAQVATDA</sequence>
<reference evidence="2" key="1">
    <citation type="journal article" date="2020" name="Stud. Mycol.">
        <title>101 Dothideomycetes genomes: a test case for predicting lifestyles and emergence of pathogens.</title>
        <authorList>
            <person name="Haridas S."/>
            <person name="Albert R."/>
            <person name="Binder M."/>
            <person name="Bloem J."/>
            <person name="Labutti K."/>
            <person name="Salamov A."/>
            <person name="Andreopoulos B."/>
            <person name="Baker S."/>
            <person name="Barry K."/>
            <person name="Bills G."/>
            <person name="Bluhm B."/>
            <person name="Cannon C."/>
            <person name="Castanera R."/>
            <person name="Culley D."/>
            <person name="Daum C."/>
            <person name="Ezra D."/>
            <person name="Gonzalez J."/>
            <person name="Henrissat B."/>
            <person name="Kuo A."/>
            <person name="Liang C."/>
            <person name="Lipzen A."/>
            <person name="Lutzoni F."/>
            <person name="Magnuson J."/>
            <person name="Mondo S."/>
            <person name="Nolan M."/>
            <person name="Ohm R."/>
            <person name="Pangilinan J."/>
            <person name="Park H.-J."/>
            <person name="Ramirez L."/>
            <person name="Alfaro M."/>
            <person name="Sun H."/>
            <person name="Tritt A."/>
            <person name="Yoshinaga Y."/>
            <person name="Zwiers L.-H."/>
            <person name="Turgeon B."/>
            <person name="Goodwin S."/>
            <person name="Spatafora J."/>
            <person name="Crous P."/>
            <person name="Grigoriev I."/>
        </authorList>
    </citation>
    <scope>NUCLEOTIDE SEQUENCE</scope>
    <source>
        <strain evidence="2">CBS 627.86</strain>
    </source>
</reference>
<organism evidence="2 3">
    <name type="scientific">Lophiotrema nucula</name>
    <dbReference type="NCBI Taxonomy" id="690887"/>
    <lineage>
        <taxon>Eukaryota</taxon>
        <taxon>Fungi</taxon>
        <taxon>Dikarya</taxon>
        <taxon>Ascomycota</taxon>
        <taxon>Pezizomycotina</taxon>
        <taxon>Dothideomycetes</taxon>
        <taxon>Pleosporomycetidae</taxon>
        <taxon>Pleosporales</taxon>
        <taxon>Lophiotremataceae</taxon>
        <taxon>Lophiotrema</taxon>
    </lineage>
</organism>
<feature type="compositionally biased region" description="Polar residues" evidence="1">
    <location>
        <begin position="352"/>
        <end position="361"/>
    </location>
</feature>
<name>A0A6A5YYP0_9PLEO</name>
<dbReference type="EMBL" id="ML977335">
    <property type="protein sequence ID" value="KAF2111238.1"/>
    <property type="molecule type" value="Genomic_DNA"/>
</dbReference>
<gene>
    <name evidence="2" type="ORF">BDV96DRAFT_650343</name>
</gene>
<feature type="region of interest" description="Disordered" evidence="1">
    <location>
        <begin position="86"/>
        <end position="105"/>
    </location>
</feature>
<feature type="region of interest" description="Disordered" evidence="1">
    <location>
        <begin position="284"/>
        <end position="375"/>
    </location>
</feature>
<evidence type="ECO:0000313" key="2">
    <source>
        <dbReference type="EMBL" id="KAF2111238.1"/>
    </source>
</evidence>
<evidence type="ECO:0000313" key="3">
    <source>
        <dbReference type="Proteomes" id="UP000799770"/>
    </source>
</evidence>
<dbReference type="AlphaFoldDB" id="A0A6A5YYP0"/>